<dbReference type="InterPro" id="IPR052206">
    <property type="entry name" value="Retinol_saturase"/>
</dbReference>
<evidence type="ECO:0000256" key="3">
    <source>
        <dbReference type="ARBA" id="ARBA00022827"/>
    </source>
</evidence>
<keyword evidence="5" id="KW-0520">NAD</keyword>
<evidence type="ECO:0000313" key="7">
    <source>
        <dbReference type="Proteomes" id="UP000825483"/>
    </source>
</evidence>
<sequence length="510" mass="56455">MTTLSSTQSNSHGDGSATAAPADYDVAIIGSGLGGLECAHILASQGRRVIVLERWRQPGGCTQGYRRGGYVFDTGMHYVGGLDAGQPLHDAFNRLGLLRLPWVRLDAGGFDRVTIGRQSFRLAQGYDRFVDVLAADFPAEREALERYVAAVRQSDNVGDMQMSRQMMETNAWEWLTQNFSDELLVNVVSGASMKLELRKESLPLFTFLHCNGGYIGSAWRLRGDGGQIAASLIGDIRRMGGEIVCGAEVVELVEDDGRIDEAVCNDGRRVRAAMFISDVHPAVTMQWLRGSRMARGVYRRRIAMLPDTFGMFTVSVVLKPRTVRYFNHNEYVYRNADVWDFYTKKGPVGGLMVSCRVPEDAHIDASGNITDSELYATQIDILTPMLWSEVAQWESTSVGRRGDDYKAMKQRRAEECIELASTVVKGLSGAVKEIYTSTPLTYRDYTNTPYGSAFGIRKDYSNALMTQLSVRTPVPNLMLTGQSLILHGLQGVTMTALATVGEISKQYNNR</sequence>
<keyword evidence="4" id="KW-0521">NADP</keyword>
<evidence type="ECO:0000256" key="1">
    <source>
        <dbReference type="ARBA" id="ARBA00022630"/>
    </source>
</evidence>
<dbReference type="RefSeq" id="WP_223928468.1">
    <property type="nucleotide sequence ID" value="NZ_BPTU01000002.1"/>
</dbReference>
<keyword evidence="1" id="KW-0285">Flavoprotein</keyword>
<comment type="caution">
    <text evidence="6">The sequence shown here is derived from an EMBL/GenBank/DDBJ whole genome shotgun (WGS) entry which is preliminary data.</text>
</comment>
<dbReference type="Pfam" id="PF13450">
    <property type="entry name" value="NAD_binding_8"/>
    <property type="match status" value="1"/>
</dbReference>
<dbReference type="PANTHER" id="PTHR46091">
    <property type="entry name" value="BLR7054 PROTEIN"/>
    <property type="match status" value="1"/>
</dbReference>
<dbReference type="AlphaFoldDB" id="A0A9R1CCD7"/>
<dbReference type="Proteomes" id="UP000825483">
    <property type="component" value="Unassembled WGS sequence"/>
</dbReference>
<gene>
    <name evidence="6" type="ORF">PRLR5076_28370</name>
</gene>
<keyword evidence="2" id="KW-0732">Signal</keyword>
<evidence type="ECO:0000256" key="5">
    <source>
        <dbReference type="ARBA" id="ARBA00023027"/>
    </source>
</evidence>
<evidence type="ECO:0000313" key="6">
    <source>
        <dbReference type="EMBL" id="GJG59986.1"/>
    </source>
</evidence>
<dbReference type="PANTHER" id="PTHR46091:SF3">
    <property type="entry name" value="AMINE OXIDASE DOMAIN-CONTAINING PROTEIN"/>
    <property type="match status" value="1"/>
</dbReference>
<dbReference type="SUPFAM" id="SSF51905">
    <property type="entry name" value="FAD/NAD(P)-binding domain"/>
    <property type="match status" value="1"/>
</dbReference>
<keyword evidence="3" id="KW-0274">FAD</keyword>
<dbReference type="Gene3D" id="3.50.50.60">
    <property type="entry name" value="FAD/NAD(P)-binding domain"/>
    <property type="match status" value="2"/>
</dbReference>
<evidence type="ECO:0000256" key="2">
    <source>
        <dbReference type="ARBA" id="ARBA00022729"/>
    </source>
</evidence>
<dbReference type="GeneID" id="72465972"/>
<name>A0A9R1CCD7_9BACT</name>
<accession>A0A9R1CCD7</accession>
<evidence type="ECO:0000256" key="4">
    <source>
        <dbReference type="ARBA" id="ARBA00022857"/>
    </source>
</evidence>
<keyword evidence="7" id="KW-1185">Reference proteome</keyword>
<dbReference type="EMBL" id="BPUB01000002">
    <property type="protein sequence ID" value="GJG59986.1"/>
    <property type="molecule type" value="Genomic_DNA"/>
</dbReference>
<organism evidence="6 7">
    <name type="scientific">Prevotella lacticifex</name>
    <dbReference type="NCBI Taxonomy" id="2854755"/>
    <lineage>
        <taxon>Bacteria</taxon>
        <taxon>Pseudomonadati</taxon>
        <taxon>Bacteroidota</taxon>
        <taxon>Bacteroidia</taxon>
        <taxon>Bacteroidales</taxon>
        <taxon>Prevotellaceae</taxon>
        <taxon>Prevotella</taxon>
    </lineage>
</organism>
<proteinExistence type="predicted"/>
<dbReference type="InterPro" id="IPR036188">
    <property type="entry name" value="FAD/NAD-bd_sf"/>
</dbReference>
<reference evidence="6" key="1">
    <citation type="journal article" date="2022" name="Int. J. Syst. Evol. Microbiol.">
        <title>Prevotella lacticifex sp. nov., isolated from the rumen of cows.</title>
        <authorList>
            <person name="Shinkai T."/>
            <person name="Ikeyama N."/>
            <person name="Kumagai M."/>
            <person name="Ohmori H."/>
            <person name="Sakamoto M."/>
            <person name="Ohkuma M."/>
            <person name="Mitsumori M."/>
        </authorList>
    </citation>
    <scope>NUCLEOTIDE SEQUENCE</scope>
    <source>
        <strain evidence="6">R5076</strain>
    </source>
</reference>
<protein>
    <submittedName>
        <fullName evidence="6">All-trans-retinol 13,14-reductase</fullName>
    </submittedName>
</protein>